<accession>A0A645EQQ5</accession>
<protein>
    <recommendedName>
        <fullName evidence="1">Secretion system C-terminal sorting domain-containing protein</fullName>
    </recommendedName>
</protein>
<name>A0A645EQQ5_9ZZZZ</name>
<proteinExistence type="predicted"/>
<comment type="caution">
    <text evidence="2">The sequence shown here is derived from an EMBL/GenBank/DDBJ whole genome shotgun (WGS) entry which is preliminary data.</text>
</comment>
<evidence type="ECO:0000313" key="2">
    <source>
        <dbReference type="EMBL" id="MPN04351.1"/>
    </source>
</evidence>
<dbReference type="InterPro" id="IPR026444">
    <property type="entry name" value="Secre_tail"/>
</dbReference>
<dbReference type="NCBIfam" id="TIGR04183">
    <property type="entry name" value="Por_Secre_tail"/>
    <property type="match status" value="1"/>
</dbReference>
<reference evidence="2" key="1">
    <citation type="submission" date="2019-08" db="EMBL/GenBank/DDBJ databases">
        <authorList>
            <person name="Kucharzyk K."/>
            <person name="Murdoch R.W."/>
            <person name="Higgins S."/>
            <person name="Loffler F."/>
        </authorList>
    </citation>
    <scope>NUCLEOTIDE SEQUENCE</scope>
</reference>
<dbReference type="EMBL" id="VSSQ01050265">
    <property type="protein sequence ID" value="MPN04351.1"/>
    <property type="molecule type" value="Genomic_DNA"/>
</dbReference>
<sequence>MISERCYDSEGAAFDIAVNPICADNLRQLVFDGFPYLLIKENPAEDNIGFTINLIEEDAVSIFLTDLSGSVLYEKTNLHLAKGKHNFELQSDDKLNSVYFVTIKSKNLNITKKIIIKK</sequence>
<feature type="domain" description="Secretion system C-terminal sorting" evidence="1">
    <location>
        <begin position="42"/>
        <end position="116"/>
    </location>
</feature>
<gene>
    <name evidence="2" type="ORF">SDC9_151588</name>
</gene>
<dbReference type="AlphaFoldDB" id="A0A645EQQ5"/>
<dbReference type="Pfam" id="PF18962">
    <property type="entry name" value="Por_Secre_tail"/>
    <property type="match status" value="1"/>
</dbReference>
<organism evidence="2">
    <name type="scientific">bioreactor metagenome</name>
    <dbReference type="NCBI Taxonomy" id="1076179"/>
    <lineage>
        <taxon>unclassified sequences</taxon>
        <taxon>metagenomes</taxon>
        <taxon>ecological metagenomes</taxon>
    </lineage>
</organism>
<evidence type="ECO:0000259" key="1">
    <source>
        <dbReference type="Pfam" id="PF18962"/>
    </source>
</evidence>